<accession>A0A6J5NE99</accession>
<protein>
    <submittedName>
        <fullName evidence="1">Uncharacterized protein</fullName>
    </submittedName>
</protein>
<proteinExistence type="predicted"/>
<dbReference type="EMBL" id="LR796630">
    <property type="protein sequence ID" value="CAB4155338.1"/>
    <property type="molecule type" value="Genomic_DNA"/>
</dbReference>
<name>A0A6J5NE99_9CAUD</name>
<sequence>MQPVKWHFVVSLQPCLHRCPVFTAISFGECLQRRGVCEDTFTFRAPVLYLASRYRIEVHTCDAKRFKRVARYGSWDSLIMRQELMQPTLPQTHPRGRARALLASHRAASRILSFALRRGSFGLHYSFVVMPYGVAAFGRSPDTPRALAR</sequence>
<evidence type="ECO:0000313" key="1">
    <source>
        <dbReference type="EMBL" id="CAB4155338.1"/>
    </source>
</evidence>
<organism evidence="1">
    <name type="scientific">uncultured Caudovirales phage</name>
    <dbReference type="NCBI Taxonomy" id="2100421"/>
    <lineage>
        <taxon>Viruses</taxon>
        <taxon>Duplodnaviria</taxon>
        <taxon>Heunggongvirae</taxon>
        <taxon>Uroviricota</taxon>
        <taxon>Caudoviricetes</taxon>
        <taxon>Peduoviridae</taxon>
        <taxon>Maltschvirus</taxon>
        <taxon>Maltschvirus maltsch</taxon>
    </lineage>
</organism>
<reference evidence="1" key="1">
    <citation type="submission" date="2020-04" db="EMBL/GenBank/DDBJ databases">
        <authorList>
            <person name="Chiriac C."/>
            <person name="Salcher M."/>
            <person name="Ghai R."/>
            <person name="Kavagutti S V."/>
        </authorList>
    </citation>
    <scope>NUCLEOTIDE SEQUENCE</scope>
</reference>
<gene>
    <name evidence="1" type="ORF">UFOVP674_3</name>
</gene>